<dbReference type="GO" id="GO:0004420">
    <property type="term" value="F:hydroxymethylglutaryl-CoA reductase (NADPH) activity"/>
    <property type="evidence" value="ECO:0007669"/>
    <property type="project" value="InterPro"/>
</dbReference>
<comment type="catalytic activity">
    <reaction evidence="3">
        <text>(R)-mevalonate + 2 NAD(+) + CoA = (3S)-3-hydroxy-3-methylglutaryl-CoA + 2 NADH + 2 H(+)</text>
        <dbReference type="Rhea" id="RHEA:14833"/>
        <dbReference type="ChEBI" id="CHEBI:15378"/>
        <dbReference type="ChEBI" id="CHEBI:36464"/>
        <dbReference type="ChEBI" id="CHEBI:43074"/>
        <dbReference type="ChEBI" id="CHEBI:57287"/>
        <dbReference type="ChEBI" id="CHEBI:57540"/>
        <dbReference type="ChEBI" id="CHEBI:57945"/>
        <dbReference type="EC" id="1.1.1.88"/>
    </reaction>
</comment>
<evidence type="ECO:0000256" key="1">
    <source>
        <dbReference type="ARBA" id="ARBA00007661"/>
    </source>
</evidence>
<dbReference type="NCBIfam" id="TIGR00532">
    <property type="entry name" value="HMG_CoA_R_NAD"/>
    <property type="match status" value="1"/>
</dbReference>
<dbReference type="InterPro" id="IPR009023">
    <property type="entry name" value="HMG_CoA_Rdtase_NAD(P)-bd_sf"/>
</dbReference>
<dbReference type="EC" id="1.1.1.88" evidence="3"/>
<dbReference type="Gene3D" id="3.90.770.10">
    <property type="entry name" value="3-hydroxy-3-methylglutaryl-coenzyme A Reductase, Chain A, domain 2"/>
    <property type="match status" value="2"/>
</dbReference>
<dbReference type="GO" id="GO:0140643">
    <property type="term" value="F:hydroxymethylglutaryl-CoA reductase (NADH) activity"/>
    <property type="evidence" value="ECO:0007669"/>
    <property type="project" value="UniProtKB-EC"/>
</dbReference>
<dbReference type="InterPro" id="IPR002202">
    <property type="entry name" value="HMG_CoA_Rdtase"/>
</dbReference>
<dbReference type="KEGG" id="oho:Oweho_3554"/>
<accession>G8R795</accession>
<dbReference type="STRING" id="926562.Oweho_3554"/>
<dbReference type="CDD" id="cd00644">
    <property type="entry name" value="HMG-CoA_reductase_classII"/>
    <property type="match status" value="1"/>
</dbReference>
<comment type="similarity">
    <text evidence="1 3">Belongs to the HMG-CoA reductase family.</text>
</comment>
<dbReference type="PANTHER" id="PTHR10572">
    <property type="entry name" value="3-HYDROXY-3-METHYLGLUTARYL-COENZYME A REDUCTASE"/>
    <property type="match status" value="1"/>
</dbReference>
<dbReference type="PATRIC" id="fig|926562.3.peg.3575"/>
<dbReference type="PROSITE" id="PS50065">
    <property type="entry name" value="HMG_COA_REDUCTASE_4"/>
    <property type="match status" value="1"/>
</dbReference>
<dbReference type="AlphaFoldDB" id="G8R795"/>
<dbReference type="eggNOG" id="COG1257">
    <property type="taxonomic scope" value="Bacteria"/>
</dbReference>
<dbReference type="Gene3D" id="1.10.8.660">
    <property type="match status" value="1"/>
</dbReference>
<dbReference type="InterPro" id="IPR004553">
    <property type="entry name" value="HMG_CoA_Rdtase_bac-typ"/>
</dbReference>
<organism evidence="4 5">
    <name type="scientific">Owenweeksia hongkongensis (strain DSM 17368 / CIP 108786 / JCM 12287 / NRRL B-23963 / UST20020801)</name>
    <dbReference type="NCBI Taxonomy" id="926562"/>
    <lineage>
        <taxon>Bacteria</taxon>
        <taxon>Pseudomonadati</taxon>
        <taxon>Bacteroidota</taxon>
        <taxon>Flavobacteriia</taxon>
        <taxon>Flavobacteriales</taxon>
        <taxon>Owenweeksiaceae</taxon>
        <taxon>Owenweeksia</taxon>
    </lineage>
</organism>
<dbReference type="InterPro" id="IPR009029">
    <property type="entry name" value="HMG_CoA_Rdtase_sub-bd_dom_sf"/>
</dbReference>
<evidence type="ECO:0000313" key="4">
    <source>
        <dbReference type="EMBL" id="AEV34502.1"/>
    </source>
</evidence>
<evidence type="ECO:0000313" key="5">
    <source>
        <dbReference type="Proteomes" id="UP000005631"/>
    </source>
</evidence>
<protein>
    <recommendedName>
        <fullName evidence="3">3-hydroxy-3-methylglutaryl coenzyme A reductase</fullName>
        <shortName evidence="3">HMG-CoA reductase</shortName>
        <ecNumber evidence="3">1.1.1.88</ecNumber>
    </recommendedName>
</protein>
<keyword evidence="5" id="KW-1185">Reference proteome</keyword>
<dbReference type="RefSeq" id="WP_014203849.1">
    <property type="nucleotide sequence ID" value="NC_016599.1"/>
</dbReference>
<dbReference type="SUPFAM" id="SSF56542">
    <property type="entry name" value="Substrate-binding domain of HMG-CoA reductase"/>
    <property type="match status" value="1"/>
</dbReference>
<dbReference type="EMBL" id="CP003156">
    <property type="protein sequence ID" value="AEV34502.1"/>
    <property type="molecule type" value="Genomic_DNA"/>
</dbReference>
<sequence>MTNPIKGFSKLSKQGKIEWIVDQYFQDKEGAVELLQSYWHDDQKVQKLHDEFIENTVSNFYTPYGVAPNFLIDGKLYAIPFAIEESSVVAAAAKSASFWLERGGFKTTIISTTKIGHVHFMYDDDVEKLRTFIEEIKDRFYTDTASITANMQARGGGILDIKLVDKSDQLENYFQLEARFETCDSMGANFINSCLEQFAQTFTAAIADDSRFSESEKAVQIVMCILSNYTPECVVRSEVSCPIEQLTDGSGISPEEFAQKFSRAVKIAEIEPYRATTHNKGIMNGIDAVVIATGNDFRAIEAACHTYASRNGQYSSLTHCEVKDGIFRFWIDAPMALGTVGGLTTLHPMVKFSLELLGKPSAYELMSIIASSGLAQNFAALRALTTTGIQKGHMKMHLLNILNQLEATNEEKEIIVDHFKHNTVSHSAAVKKFCEVRGIKSPEEIKKA</sequence>
<dbReference type="SUPFAM" id="SSF55035">
    <property type="entry name" value="NAD-binding domain of HMG-CoA reductase"/>
    <property type="match status" value="1"/>
</dbReference>
<keyword evidence="2 3" id="KW-0560">Oxidoreductase</keyword>
<dbReference type="Proteomes" id="UP000005631">
    <property type="component" value="Chromosome"/>
</dbReference>
<dbReference type="UniPathway" id="UPA00257">
    <property type="reaction ID" value="UER00367"/>
</dbReference>
<comment type="pathway">
    <text evidence="3">Metabolic intermediate metabolism; (R)-mevalonate degradation; (S)-3-hydroxy-3-methylglutaryl-CoA from (R)-mevalonate: step 1/1.</text>
</comment>
<reference evidence="4 5" key="1">
    <citation type="journal article" date="2012" name="Stand. Genomic Sci.">
        <title>Genome sequence of the orange-pigmented seawater bacterium Owenweeksia hongkongensis type strain (UST20020801(T)).</title>
        <authorList>
            <person name="Riedel T."/>
            <person name="Held B."/>
            <person name="Nolan M."/>
            <person name="Lucas S."/>
            <person name="Lapidus A."/>
            <person name="Tice H."/>
            <person name="Del Rio T.G."/>
            <person name="Cheng J.F."/>
            <person name="Han C."/>
            <person name="Tapia R."/>
            <person name="Goodwin L.A."/>
            <person name="Pitluck S."/>
            <person name="Liolios K."/>
            <person name="Mavromatis K."/>
            <person name="Pagani I."/>
            <person name="Ivanova N."/>
            <person name="Mikhailova N."/>
            <person name="Pati A."/>
            <person name="Chen A."/>
            <person name="Palaniappan K."/>
            <person name="Rohde M."/>
            <person name="Tindall B.J."/>
            <person name="Detter J.C."/>
            <person name="Goker M."/>
            <person name="Woyke T."/>
            <person name="Bristow J."/>
            <person name="Eisen J.A."/>
            <person name="Markowitz V."/>
            <person name="Hugenholtz P."/>
            <person name="Klenk H.P."/>
            <person name="Kyrpides N.C."/>
        </authorList>
    </citation>
    <scope>NUCLEOTIDE SEQUENCE</scope>
    <source>
        <strain evidence="5">DSM 17368 / JCM 12287 / NRRL B-23963</strain>
    </source>
</reference>
<dbReference type="OrthoDB" id="9764892at2"/>
<evidence type="ECO:0000256" key="3">
    <source>
        <dbReference type="RuleBase" id="RU361219"/>
    </source>
</evidence>
<dbReference type="GO" id="GO:0015936">
    <property type="term" value="P:coenzyme A metabolic process"/>
    <property type="evidence" value="ECO:0007669"/>
    <property type="project" value="InterPro"/>
</dbReference>
<keyword evidence="3" id="KW-0520">NAD</keyword>
<proteinExistence type="inferred from homology"/>
<dbReference type="PANTHER" id="PTHR10572:SF24">
    <property type="entry name" value="3-HYDROXY-3-METHYLGLUTARYL-COENZYME A REDUCTASE"/>
    <property type="match status" value="1"/>
</dbReference>
<dbReference type="Pfam" id="PF00368">
    <property type="entry name" value="HMG-CoA_red"/>
    <property type="match status" value="1"/>
</dbReference>
<dbReference type="HOGENOM" id="CLU_033422_0_0_10"/>
<gene>
    <name evidence="4" type="ordered locus">Oweho_3554</name>
</gene>
<dbReference type="InterPro" id="IPR023074">
    <property type="entry name" value="HMG_CoA_Rdtase_cat_sf"/>
</dbReference>
<evidence type="ECO:0000256" key="2">
    <source>
        <dbReference type="ARBA" id="ARBA00023002"/>
    </source>
</evidence>
<name>G8R795_OWEHD</name>